<dbReference type="EMBL" id="CP158260">
    <property type="protein sequence ID" value="XDJ64227.1"/>
    <property type="molecule type" value="Genomic_DNA"/>
</dbReference>
<evidence type="ECO:0000313" key="5">
    <source>
        <dbReference type="EMBL" id="XDJ78537.1"/>
    </source>
</evidence>
<evidence type="ECO:0000313" key="2">
    <source>
        <dbReference type="EMBL" id="XDJ61157.1"/>
    </source>
</evidence>
<reference evidence="1" key="1">
    <citation type="submission" date="2024-05" db="EMBL/GenBank/DDBJ databases">
        <authorList>
            <person name="Luo Y.-C."/>
            <person name="Nicholds J."/>
            <person name="Mortimer T."/>
            <person name="Maboni G."/>
        </authorList>
    </citation>
    <scope>NUCLEOTIDE SEQUENCE</scope>
    <source>
        <strain evidence="5">143769</strain>
        <strain evidence="4">145849</strain>
        <strain evidence="3">145850</strain>
        <strain evidence="2">145852</strain>
        <strain evidence="1">148131</strain>
    </source>
</reference>
<evidence type="ECO:0000313" key="1">
    <source>
        <dbReference type="EMBL" id="XDJ58136.1"/>
    </source>
</evidence>
<name>A0AB39DSD1_9BURK</name>
<evidence type="ECO:0000313" key="4">
    <source>
        <dbReference type="EMBL" id="XDJ67351.1"/>
    </source>
</evidence>
<dbReference type="AlphaFoldDB" id="A0AB39DSD1"/>
<gene>
    <name evidence="1" type="ORF">ABRY90_12880</name>
    <name evidence="4" type="ORF">ABRY91_04800</name>
    <name evidence="2" type="ORF">ABRY92_00580</name>
    <name evidence="3" type="ORF">ABRZ03_02430</name>
    <name evidence="5" type="ORF">ABRZ10_07035</name>
</gene>
<organism evidence="1">
    <name type="scientific">Castellaniella ginsengisoli</name>
    <dbReference type="NCBI Taxonomy" id="546114"/>
    <lineage>
        <taxon>Bacteria</taxon>
        <taxon>Pseudomonadati</taxon>
        <taxon>Pseudomonadota</taxon>
        <taxon>Betaproteobacteria</taxon>
        <taxon>Burkholderiales</taxon>
        <taxon>Alcaligenaceae</taxon>
        <taxon>Castellaniella</taxon>
    </lineage>
</organism>
<sequence length="140" mass="16084">MTFHDRPTCLEDLAFPRDRQARSNTGAIRKMQALGRLKTGQMNKTEAAYAQHLEIRKVAGEILWYRFEGVKLRLADNTFYSPDFVVMLADGTLECHEVKGFWQDDARVKIKVAADQYPMRFVAVKVRAKKNGGGWDVEEF</sequence>
<protein>
    <submittedName>
        <fullName evidence="1">DUF1064 domain-containing protein</fullName>
    </submittedName>
</protein>
<dbReference type="EMBL" id="CP158265">
    <property type="protein sequence ID" value="XDJ78537.1"/>
    <property type="molecule type" value="Genomic_DNA"/>
</dbReference>
<accession>A0AB39DSD1</accession>
<dbReference type="EMBL" id="CP158258">
    <property type="protein sequence ID" value="XDJ58136.1"/>
    <property type="molecule type" value="Genomic_DNA"/>
</dbReference>
<dbReference type="RefSeq" id="WP_368648560.1">
    <property type="nucleotide sequence ID" value="NZ_CP158258.1"/>
</dbReference>
<proteinExistence type="predicted"/>
<evidence type="ECO:0000313" key="3">
    <source>
        <dbReference type="EMBL" id="XDJ64227.1"/>
    </source>
</evidence>
<dbReference type="EMBL" id="CP158261">
    <property type="protein sequence ID" value="XDJ67351.1"/>
    <property type="molecule type" value="Genomic_DNA"/>
</dbReference>
<dbReference type="Gene3D" id="3.40.91.30">
    <property type="match status" value="1"/>
</dbReference>
<dbReference type="EMBL" id="CP158259">
    <property type="protein sequence ID" value="XDJ61157.1"/>
    <property type="molecule type" value="Genomic_DNA"/>
</dbReference>